<dbReference type="CDD" id="cd09854">
    <property type="entry name" value="PIN_VapC-like"/>
    <property type="match status" value="1"/>
</dbReference>
<dbReference type="PANTHER" id="PTHR34610">
    <property type="entry name" value="SSL7007 PROTEIN"/>
    <property type="match status" value="1"/>
</dbReference>
<proteinExistence type="predicted"/>
<keyword evidence="2" id="KW-0540">Nuclease</keyword>
<keyword evidence="2" id="KW-0255">Endonuclease</keyword>
<evidence type="ECO:0000313" key="3">
    <source>
        <dbReference type="Proteomes" id="UP000293912"/>
    </source>
</evidence>
<keyword evidence="2" id="KW-0378">Hydrolase</keyword>
<dbReference type="EMBL" id="CP037867">
    <property type="protein sequence ID" value="QBM30310.1"/>
    <property type="molecule type" value="Genomic_DNA"/>
</dbReference>
<gene>
    <name evidence="2" type="primary">vapC2</name>
    <name evidence="2" type="ORF">HPF_21675</name>
</gene>
<dbReference type="PANTHER" id="PTHR34610:SF3">
    <property type="entry name" value="SSL7007 PROTEIN"/>
    <property type="match status" value="1"/>
</dbReference>
<dbReference type="RefSeq" id="WP_133157810.1">
    <property type="nucleotide sequence ID" value="NZ_CP037867.1"/>
</dbReference>
<dbReference type="KEGG" id="hpse:HPF_21675"/>
<feature type="domain" description="PIN" evidence="1">
    <location>
        <begin position="8"/>
        <end position="114"/>
    </location>
</feature>
<dbReference type="SUPFAM" id="SSF88723">
    <property type="entry name" value="PIN domain-like"/>
    <property type="match status" value="1"/>
</dbReference>
<evidence type="ECO:0000313" key="2">
    <source>
        <dbReference type="EMBL" id="QBM30310.1"/>
    </source>
</evidence>
<keyword evidence="3" id="KW-1185">Reference proteome</keyword>
<dbReference type="InterPro" id="IPR002716">
    <property type="entry name" value="PIN_dom"/>
</dbReference>
<dbReference type="AlphaFoldDB" id="A0A4P6X2E2"/>
<dbReference type="Proteomes" id="UP000293912">
    <property type="component" value="Chromosome"/>
</dbReference>
<dbReference type="InterPro" id="IPR002850">
    <property type="entry name" value="PIN_toxin-like"/>
</dbReference>
<dbReference type="InterPro" id="IPR029060">
    <property type="entry name" value="PIN-like_dom_sf"/>
</dbReference>
<evidence type="ECO:0000259" key="1">
    <source>
        <dbReference type="Pfam" id="PF13470"/>
    </source>
</evidence>
<dbReference type="GO" id="GO:0004519">
    <property type="term" value="F:endonuclease activity"/>
    <property type="evidence" value="ECO:0007669"/>
    <property type="project" value="UniProtKB-KW"/>
</dbReference>
<sequence>MTASTAVLVLDTNVVLDLFVYEDPATVPLRERLADAQTRWLATPVMREELRRVLDYPQVVKRLASRALTADGVLAAFDARVQIVDLAPKAPYTCKDGDDQQFIDLAVQHGATLLSKDKAVLCMRKRLATLGVAVGRQWPACPPGV</sequence>
<organism evidence="2 3">
    <name type="scientific">Hydrogenophaga pseudoflava</name>
    <name type="common">Pseudomonas carboxydoflava</name>
    <dbReference type="NCBI Taxonomy" id="47421"/>
    <lineage>
        <taxon>Bacteria</taxon>
        <taxon>Pseudomonadati</taxon>
        <taxon>Pseudomonadota</taxon>
        <taxon>Betaproteobacteria</taxon>
        <taxon>Burkholderiales</taxon>
        <taxon>Comamonadaceae</taxon>
        <taxon>Hydrogenophaga</taxon>
    </lineage>
</organism>
<protein>
    <submittedName>
        <fullName evidence="2">tRNA(fMet)-specific endonuclease VapC</fullName>
    </submittedName>
</protein>
<reference evidence="2 3" key="1">
    <citation type="submission" date="2019-03" db="EMBL/GenBank/DDBJ databases">
        <authorList>
            <person name="Sebastian G."/>
            <person name="Baumann P."/>
            <person name="Ruckert C."/>
            <person name="Kalinowski J."/>
            <person name="Nebel B."/>
            <person name="Takors R."/>
            <person name="Blombach B."/>
        </authorList>
    </citation>
    <scope>NUCLEOTIDE SEQUENCE [LARGE SCALE GENOMIC DNA]</scope>
    <source>
        <strain evidence="2 3">DSM 1084</strain>
    </source>
</reference>
<dbReference type="Pfam" id="PF13470">
    <property type="entry name" value="PIN_3"/>
    <property type="match status" value="1"/>
</dbReference>
<accession>A0A4P6X2E2</accession>
<dbReference type="NCBIfam" id="TIGR00305">
    <property type="entry name" value="putative toxin-antitoxin system toxin component, PIN family"/>
    <property type="match status" value="1"/>
</dbReference>
<name>A0A4P6X2E2_HYDPS</name>